<reference evidence="2 3" key="1">
    <citation type="journal article" date="2014" name="BMC Genomics">
        <title>Comparison of environmental and isolate Sulfobacillus genomes reveals diverse carbon, sulfur, nitrogen, and hydrogen metabolisms.</title>
        <authorList>
            <person name="Justice N.B."/>
            <person name="Norman A."/>
            <person name="Brown C.T."/>
            <person name="Singh A."/>
            <person name="Thomas B.C."/>
            <person name="Banfield J.F."/>
        </authorList>
    </citation>
    <scope>NUCLEOTIDE SEQUENCE [LARGE SCALE GENOMIC DNA]</scope>
    <source>
        <strain evidence="2">AMDSBA4</strain>
    </source>
</reference>
<evidence type="ECO:0000313" key="3">
    <source>
        <dbReference type="Proteomes" id="UP000242972"/>
    </source>
</evidence>
<comment type="caution">
    <text evidence="2">The sequence shown here is derived from an EMBL/GenBank/DDBJ whole genome shotgun (WGS) entry which is preliminary data.</text>
</comment>
<gene>
    <name evidence="2" type="ORF">C7B46_17160</name>
</gene>
<evidence type="ECO:0000313" key="2">
    <source>
        <dbReference type="EMBL" id="PSR31215.1"/>
    </source>
</evidence>
<keyword evidence="1" id="KW-0812">Transmembrane</keyword>
<dbReference type="AlphaFoldDB" id="A0A2T2X9P8"/>
<sequence>MQVLIPAEYRQSVRWLLNLDAGSFAIAVGGAALGFEVLRGHGLLLVRIPESLAVMGIAAVLAFVRWPLDHGDRMLTWGRRAWNYYWRSRKGSAWGE</sequence>
<name>A0A2T2X9P8_9FIRM</name>
<organism evidence="2 3">
    <name type="scientific">Sulfobacillus benefaciens</name>
    <dbReference type="NCBI Taxonomy" id="453960"/>
    <lineage>
        <taxon>Bacteria</taxon>
        <taxon>Bacillati</taxon>
        <taxon>Bacillota</taxon>
        <taxon>Clostridia</taxon>
        <taxon>Eubacteriales</taxon>
        <taxon>Clostridiales Family XVII. Incertae Sedis</taxon>
        <taxon>Sulfobacillus</taxon>
    </lineage>
</organism>
<feature type="transmembrane region" description="Helical" evidence="1">
    <location>
        <begin position="44"/>
        <end position="64"/>
    </location>
</feature>
<accession>A0A2T2X9P8</accession>
<feature type="transmembrane region" description="Helical" evidence="1">
    <location>
        <begin position="15"/>
        <end position="38"/>
    </location>
</feature>
<proteinExistence type="predicted"/>
<keyword evidence="1" id="KW-1133">Transmembrane helix</keyword>
<keyword evidence="1" id="KW-0472">Membrane</keyword>
<protein>
    <submittedName>
        <fullName evidence="2">Uncharacterized protein</fullName>
    </submittedName>
</protein>
<dbReference type="Proteomes" id="UP000242972">
    <property type="component" value="Unassembled WGS sequence"/>
</dbReference>
<dbReference type="EMBL" id="PXYW01000067">
    <property type="protein sequence ID" value="PSR31215.1"/>
    <property type="molecule type" value="Genomic_DNA"/>
</dbReference>
<evidence type="ECO:0000256" key="1">
    <source>
        <dbReference type="SAM" id="Phobius"/>
    </source>
</evidence>